<accession>A0A4V3WBX1</accession>
<dbReference type="Proteomes" id="UP000308430">
    <property type="component" value="Unassembled WGS sequence"/>
</dbReference>
<dbReference type="AlphaFoldDB" id="A0A4V3WBX1"/>
<evidence type="ECO:0000313" key="1">
    <source>
        <dbReference type="EMBL" id="THF64879.1"/>
    </source>
</evidence>
<organism evidence="1 2">
    <name type="scientific">Pseudothauera nasutitermitis</name>
    <dbReference type="NCBI Taxonomy" id="2565930"/>
    <lineage>
        <taxon>Bacteria</taxon>
        <taxon>Pseudomonadati</taxon>
        <taxon>Pseudomonadota</taxon>
        <taxon>Betaproteobacteria</taxon>
        <taxon>Rhodocyclales</taxon>
        <taxon>Zoogloeaceae</taxon>
        <taxon>Pseudothauera</taxon>
    </lineage>
</organism>
<evidence type="ECO:0000313" key="2">
    <source>
        <dbReference type="Proteomes" id="UP000308430"/>
    </source>
</evidence>
<comment type="caution">
    <text evidence="1">The sequence shown here is derived from an EMBL/GenBank/DDBJ whole genome shotgun (WGS) entry which is preliminary data.</text>
</comment>
<reference evidence="1 2" key="1">
    <citation type="submission" date="2019-04" db="EMBL/GenBank/DDBJ databases">
        <title>Azoarcus nasutitermitis sp. nov. isolated from termite nest.</title>
        <authorList>
            <person name="Lin S.-Y."/>
            <person name="Hameed A."/>
            <person name="Hsu Y.-H."/>
            <person name="Young C.-C."/>
        </authorList>
    </citation>
    <scope>NUCLEOTIDE SEQUENCE [LARGE SCALE GENOMIC DNA]</scope>
    <source>
        <strain evidence="1 2">CC-YHH838</strain>
    </source>
</reference>
<proteinExistence type="predicted"/>
<keyword evidence="2" id="KW-1185">Reference proteome</keyword>
<name>A0A4V3WBX1_9RHOO</name>
<protein>
    <submittedName>
        <fullName evidence="1">Uncharacterized protein</fullName>
    </submittedName>
</protein>
<gene>
    <name evidence="1" type="ORF">E6C76_12665</name>
</gene>
<dbReference type="EMBL" id="SSOC01000004">
    <property type="protein sequence ID" value="THF64879.1"/>
    <property type="molecule type" value="Genomic_DNA"/>
</dbReference>
<dbReference type="RefSeq" id="WP_136348577.1">
    <property type="nucleotide sequence ID" value="NZ_SSOC01000004.1"/>
</dbReference>
<sequence length="75" mass="8292">MKVKREPASEIPSCDALDARPVNGVDLAALLEQLDADIRANRRVRQLPAGFAHAMRSSVRHMVDLTEEIRGDVVL</sequence>